<dbReference type="EC" id="2.7.7.49" evidence="1"/>
<feature type="non-terminal residue" evidence="17">
    <location>
        <position position="902"/>
    </location>
</feature>
<dbReference type="PROSITE" id="PS50158">
    <property type="entry name" value="ZF_CCHC"/>
    <property type="match status" value="1"/>
</dbReference>
<dbReference type="InterPro" id="IPR055510">
    <property type="entry name" value="DUF7083"/>
</dbReference>
<evidence type="ECO:0000256" key="8">
    <source>
        <dbReference type="ARBA" id="ARBA00022842"/>
    </source>
</evidence>
<protein>
    <recommendedName>
        <fullName evidence="1">RNA-directed DNA polymerase</fullName>
        <ecNumber evidence="1">2.7.7.49</ecNumber>
    </recommendedName>
</protein>
<dbReference type="PANTHER" id="PTHR37984">
    <property type="entry name" value="PROTEIN CBG26694"/>
    <property type="match status" value="1"/>
</dbReference>
<gene>
    <name evidence="17" type="primary">LOC100901439</name>
</gene>
<dbReference type="PROSITE" id="PS00141">
    <property type="entry name" value="ASP_PROTEASE"/>
    <property type="match status" value="1"/>
</dbReference>
<dbReference type="SUPFAM" id="SSF50630">
    <property type="entry name" value="Acid proteases"/>
    <property type="match status" value="1"/>
</dbReference>
<dbReference type="Pfam" id="PF00078">
    <property type="entry name" value="RVT_1"/>
    <property type="match status" value="1"/>
</dbReference>
<name>A0AAJ6VWM5_9ACAR</name>
<dbReference type="KEGG" id="goe:100901439"/>
<keyword evidence="9" id="KW-0694">RNA-binding</keyword>
<dbReference type="InterPro" id="IPR041577">
    <property type="entry name" value="RT_RNaseH_2"/>
</dbReference>
<keyword evidence="2" id="KW-0645">Protease</keyword>
<evidence type="ECO:0000259" key="14">
    <source>
        <dbReference type="PROSITE" id="PS50158"/>
    </source>
</evidence>
<dbReference type="GO" id="GO:0003677">
    <property type="term" value="F:DNA binding"/>
    <property type="evidence" value="ECO:0007669"/>
    <property type="project" value="UniProtKB-KW"/>
</dbReference>
<evidence type="ECO:0000256" key="5">
    <source>
        <dbReference type="ARBA" id="ARBA00022722"/>
    </source>
</evidence>
<dbReference type="Gene3D" id="3.10.10.10">
    <property type="entry name" value="HIV Type 1 Reverse Transcriptase, subunit A, domain 1"/>
    <property type="match status" value="1"/>
</dbReference>
<keyword evidence="8" id="KW-0460">Magnesium</keyword>
<dbReference type="AlphaFoldDB" id="A0AAJ6VWM5"/>
<evidence type="ECO:0000256" key="2">
    <source>
        <dbReference type="ARBA" id="ARBA00022670"/>
    </source>
</evidence>
<evidence type="ECO:0000256" key="10">
    <source>
        <dbReference type="ARBA" id="ARBA00022908"/>
    </source>
</evidence>
<dbReference type="PROSITE" id="PS50878">
    <property type="entry name" value="RT_POL"/>
    <property type="match status" value="1"/>
</dbReference>
<dbReference type="Gene3D" id="2.40.70.10">
    <property type="entry name" value="Acid Proteases"/>
    <property type="match status" value="1"/>
</dbReference>
<keyword evidence="5" id="KW-0378">Hydrolase</keyword>
<evidence type="ECO:0000256" key="11">
    <source>
        <dbReference type="ARBA" id="ARBA00023125"/>
    </source>
</evidence>
<evidence type="ECO:0000256" key="4">
    <source>
        <dbReference type="ARBA" id="ARBA00022695"/>
    </source>
</evidence>
<feature type="domain" description="CCHC-type" evidence="14">
    <location>
        <begin position="232"/>
        <end position="247"/>
    </location>
</feature>
<dbReference type="InterPro" id="IPR000477">
    <property type="entry name" value="RT_dom"/>
</dbReference>
<evidence type="ECO:0000256" key="6">
    <source>
        <dbReference type="ARBA" id="ARBA00022750"/>
    </source>
</evidence>
<accession>A0AAJ6VWM5</accession>
<dbReference type="InterPro" id="IPR021109">
    <property type="entry name" value="Peptidase_aspartic_dom_sf"/>
</dbReference>
<keyword evidence="5" id="KW-0540">Nuclease</keyword>
<evidence type="ECO:0000256" key="3">
    <source>
        <dbReference type="ARBA" id="ARBA00022679"/>
    </source>
</evidence>
<evidence type="ECO:0000256" key="13">
    <source>
        <dbReference type="PROSITE-ProRule" id="PRU00047"/>
    </source>
</evidence>
<dbReference type="SUPFAM" id="SSF56672">
    <property type="entry name" value="DNA/RNA polymerases"/>
    <property type="match status" value="1"/>
</dbReference>
<keyword evidence="6" id="KW-0064">Aspartyl protease</keyword>
<evidence type="ECO:0000256" key="12">
    <source>
        <dbReference type="ARBA" id="ARBA00023268"/>
    </source>
</evidence>
<keyword evidence="12" id="KW-0511">Multifunctional enzyme</keyword>
<reference evidence="17" key="1">
    <citation type="submission" date="2025-08" db="UniProtKB">
        <authorList>
            <consortium name="RefSeq"/>
        </authorList>
    </citation>
    <scope>IDENTIFICATION</scope>
</reference>
<feature type="domain" description="Reverse transcriptase" evidence="15">
    <location>
        <begin position="503"/>
        <end position="681"/>
    </location>
</feature>
<evidence type="ECO:0000256" key="7">
    <source>
        <dbReference type="ARBA" id="ARBA00022759"/>
    </source>
</evidence>
<keyword evidence="13" id="KW-0862">Zinc</keyword>
<dbReference type="SMART" id="SM00343">
    <property type="entry name" value="ZnF_C2HC"/>
    <property type="match status" value="2"/>
</dbReference>
<dbReference type="GO" id="GO:0004519">
    <property type="term" value="F:endonuclease activity"/>
    <property type="evidence" value="ECO:0007669"/>
    <property type="project" value="UniProtKB-KW"/>
</dbReference>
<keyword evidence="13" id="KW-0863">Zinc-finger</keyword>
<dbReference type="RefSeq" id="XP_003741883.2">
    <property type="nucleotide sequence ID" value="XM_003741835.2"/>
</dbReference>
<dbReference type="Gene3D" id="3.30.70.270">
    <property type="match status" value="2"/>
</dbReference>
<keyword evidence="7" id="KW-0255">Endonuclease</keyword>
<dbReference type="InterPro" id="IPR050951">
    <property type="entry name" value="Retrovirus_Pol_polyprotein"/>
</dbReference>
<dbReference type="InterPro" id="IPR043502">
    <property type="entry name" value="DNA/RNA_pol_sf"/>
</dbReference>
<organism evidence="16 17">
    <name type="scientific">Galendromus occidentalis</name>
    <name type="common">western predatory mite</name>
    <dbReference type="NCBI Taxonomy" id="34638"/>
    <lineage>
        <taxon>Eukaryota</taxon>
        <taxon>Metazoa</taxon>
        <taxon>Ecdysozoa</taxon>
        <taxon>Arthropoda</taxon>
        <taxon>Chelicerata</taxon>
        <taxon>Arachnida</taxon>
        <taxon>Acari</taxon>
        <taxon>Parasitiformes</taxon>
        <taxon>Mesostigmata</taxon>
        <taxon>Gamasina</taxon>
        <taxon>Phytoseioidea</taxon>
        <taxon>Phytoseiidae</taxon>
        <taxon>Typhlodrominae</taxon>
        <taxon>Galendromus</taxon>
    </lineage>
</organism>
<dbReference type="CDD" id="cd01647">
    <property type="entry name" value="RT_LTR"/>
    <property type="match status" value="1"/>
</dbReference>
<dbReference type="SUPFAM" id="SSF57756">
    <property type="entry name" value="Retrovirus zinc finger-like domains"/>
    <property type="match status" value="1"/>
</dbReference>
<evidence type="ECO:0000313" key="16">
    <source>
        <dbReference type="Proteomes" id="UP000694867"/>
    </source>
</evidence>
<dbReference type="Proteomes" id="UP000694867">
    <property type="component" value="Unplaced"/>
</dbReference>
<dbReference type="PANTHER" id="PTHR37984:SF5">
    <property type="entry name" value="PROTEIN NYNRIN-LIKE"/>
    <property type="match status" value="1"/>
</dbReference>
<keyword evidence="10" id="KW-0229">DNA integration</keyword>
<dbReference type="InterPro" id="IPR001878">
    <property type="entry name" value="Znf_CCHC"/>
</dbReference>
<dbReference type="GO" id="GO:0006508">
    <property type="term" value="P:proteolysis"/>
    <property type="evidence" value="ECO:0007669"/>
    <property type="project" value="UniProtKB-KW"/>
</dbReference>
<dbReference type="Gene3D" id="4.10.60.10">
    <property type="entry name" value="Zinc finger, CCHC-type"/>
    <property type="match status" value="1"/>
</dbReference>
<dbReference type="GO" id="GO:0015074">
    <property type="term" value="P:DNA integration"/>
    <property type="evidence" value="ECO:0007669"/>
    <property type="project" value="UniProtKB-KW"/>
</dbReference>
<dbReference type="Pfam" id="PF23309">
    <property type="entry name" value="DUF7083"/>
    <property type="match status" value="1"/>
</dbReference>
<dbReference type="FunFam" id="3.30.70.270:FF:000020">
    <property type="entry name" value="Transposon Tf2-6 polyprotein-like Protein"/>
    <property type="match status" value="1"/>
</dbReference>
<keyword evidence="3" id="KW-0808">Transferase</keyword>
<dbReference type="InterPro" id="IPR036875">
    <property type="entry name" value="Znf_CCHC_sf"/>
</dbReference>
<keyword evidence="16" id="KW-1185">Reference proteome</keyword>
<dbReference type="Pfam" id="PF17919">
    <property type="entry name" value="RT_RNaseH_2"/>
    <property type="match status" value="1"/>
</dbReference>
<keyword evidence="13" id="KW-0479">Metal-binding</keyword>
<keyword evidence="11" id="KW-0238">DNA-binding</keyword>
<sequence length="902" mass="102198">MTETAILDERLKTEVKANLNRLIPVFRHNEEANEYFDNWIDRWGKVIERDGVHLSEAEKQAIIINKLGDSEHSQFRTYMLPTDIYEVPLKQTQQVLRFLFKPTVSLFSRRMDFFQTQREGRTLTDLLGIVNTRFERAEMDANTFTTEHLKCFIFISALNDPEDAALRQRAIRKMDEQPDTNLRSLHYELQKFLESKRSLLATRKSGDSMINEIHAKTPSKSSAAVRPANNVKCYRCGRSNHNQNDCRFREAKCHNCAKTGHLAIMCRLSGKKTPNSNPNRRVNRIEADKQNPEIVRKVMIDNMPATLTVDTGAAVTLIPMSLWKKLGSPGLEPSSIKLTTASGGPLLTHGKLNVRARMNGQEFPACCYVTDKCALLGRDWLVKDRELMKVLAQTSKKFDTPIETVKKNCVGEVVPLPTRKGALKMENREQTTKTPANAKLEEDLKKEIQQKFPAVFNEGLGKCTTGKVRLSLKENTKPIFRKARSVPYAVLPALSKELERLVKLGVLKPTTNSEFAAPVVVVRKKGGEIRLCADFSTGLNNALQDDKYPLPTAQDIFSRLAGGKFFSKIDLAEAYLQIEVHPDDRNLITINTPKGLFEMTRLPFGLKTAPSLFQRIMDETLVGIPGTAIYLDDILVTGRTAKEHRDRVLKVMAKIQKGGFRIRMEKCSFLQKQIKYLGFIIDEHGRRPDPAQIRPIVELPTPKDAKDVQAFLGLVTFYSNFIPDMKRIKEPLTPLLRKNVKFVWTERCEEAFEQAKKILQSDLALTHYDPQLPLEVSADASQSGVGGVLLHTFPDGSKKAIMHVNKVLTETEKRYGQIEKEALALVFAVKKFHKYIYGRHFILNTDHKPLLSVFKVDGGLPGFSANRLQRWALILAGYDFTLRFKNTTSFGEADALSRLIKE</sequence>
<evidence type="ECO:0000259" key="15">
    <source>
        <dbReference type="PROSITE" id="PS50878"/>
    </source>
</evidence>
<proteinExistence type="predicted"/>
<evidence type="ECO:0000313" key="17">
    <source>
        <dbReference type="RefSeq" id="XP_003741883.2"/>
    </source>
</evidence>
<dbReference type="InterPro" id="IPR001969">
    <property type="entry name" value="Aspartic_peptidase_AS"/>
</dbReference>
<dbReference type="CDD" id="cd09274">
    <property type="entry name" value="RNase_HI_RT_Ty3"/>
    <property type="match status" value="1"/>
</dbReference>
<dbReference type="InterPro" id="IPR043128">
    <property type="entry name" value="Rev_trsase/Diguanyl_cyclase"/>
</dbReference>
<dbReference type="GO" id="GO:0003723">
    <property type="term" value="F:RNA binding"/>
    <property type="evidence" value="ECO:0007669"/>
    <property type="project" value="UniProtKB-KW"/>
</dbReference>
<evidence type="ECO:0000256" key="1">
    <source>
        <dbReference type="ARBA" id="ARBA00012493"/>
    </source>
</evidence>
<keyword evidence="4" id="KW-0548">Nucleotidyltransferase</keyword>
<dbReference type="GeneID" id="100901439"/>
<dbReference type="GO" id="GO:0003964">
    <property type="term" value="F:RNA-directed DNA polymerase activity"/>
    <property type="evidence" value="ECO:0007669"/>
    <property type="project" value="UniProtKB-EC"/>
</dbReference>
<evidence type="ECO:0000256" key="9">
    <source>
        <dbReference type="ARBA" id="ARBA00022884"/>
    </source>
</evidence>
<dbReference type="GO" id="GO:0008270">
    <property type="term" value="F:zinc ion binding"/>
    <property type="evidence" value="ECO:0007669"/>
    <property type="project" value="UniProtKB-KW"/>
</dbReference>
<dbReference type="GO" id="GO:0004190">
    <property type="term" value="F:aspartic-type endopeptidase activity"/>
    <property type="evidence" value="ECO:0007669"/>
    <property type="project" value="UniProtKB-KW"/>
</dbReference>